<dbReference type="InterPro" id="IPR011013">
    <property type="entry name" value="Gal_mutarotase_sf_dom"/>
</dbReference>
<dbReference type="GO" id="GO:0030246">
    <property type="term" value="F:carbohydrate binding"/>
    <property type="evidence" value="ECO:0007669"/>
    <property type="project" value="InterPro"/>
</dbReference>
<dbReference type="Gene3D" id="2.70.98.10">
    <property type="match status" value="1"/>
</dbReference>
<gene>
    <name evidence="1" type="ORF">EH105704_08_00240</name>
</gene>
<reference evidence="1 2" key="1">
    <citation type="submission" date="2012-02" db="EMBL/GenBank/DDBJ databases">
        <title>Whole genome shotgun sequence of Escherichia hermannii NBRC 105704.</title>
        <authorList>
            <person name="Yoshida I."/>
            <person name="Hosoyama A."/>
            <person name="Tsuchikane K."/>
            <person name="Katsumata H."/>
            <person name="Yamazaki S."/>
            <person name="Fujita N."/>
        </authorList>
    </citation>
    <scope>NUCLEOTIDE SEQUENCE [LARGE SCALE GENOMIC DNA]</scope>
    <source>
        <strain evidence="1 2">NBRC 105704</strain>
    </source>
</reference>
<dbReference type="GO" id="GO:0016853">
    <property type="term" value="F:isomerase activity"/>
    <property type="evidence" value="ECO:0007669"/>
    <property type="project" value="InterPro"/>
</dbReference>
<keyword evidence="2" id="KW-1185">Reference proteome</keyword>
<sequence length="306" mass="34590">MDTENNPAPRLALRQAFDTPWPGPRGDTIRLKKGPISLELYPDDGCRITSLTAFGYELLRQWRPERRAFQYGCFPMVPWIGRLGNGLLKVEDQTFSLPVNKPPHALHGMACYSDWQVESVTPESVVCRMALSDPWPWEGYVIQRLQLEDDGLRAALEIHSLGERFPAAAGWHPWFAKWTGDTSQVALAQPGKDVEKLQINFAADWQEEPGENELPTGKRIAPRPGPWDDCFGFEQAMSAQLIWPGKIRLSMSSPATSMIVFDKQPDAACVEPLTQQPNGLNTHPQWVTPENPLRIETHWRIELDEA</sequence>
<accession>H5V3T8</accession>
<organism evidence="1 2">
    <name type="scientific">Atlantibacter hermannii NBRC 105704</name>
    <dbReference type="NCBI Taxonomy" id="1115512"/>
    <lineage>
        <taxon>Bacteria</taxon>
        <taxon>Pseudomonadati</taxon>
        <taxon>Pseudomonadota</taxon>
        <taxon>Gammaproteobacteria</taxon>
        <taxon>Enterobacterales</taxon>
        <taxon>Enterobacteriaceae</taxon>
        <taxon>Atlantibacter</taxon>
    </lineage>
</organism>
<dbReference type="eggNOG" id="COG2017">
    <property type="taxonomic scope" value="Bacteria"/>
</dbReference>
<dbReference type="RefSeq" id="WP_002436646.1">
    <property type="nucleotide sequence ID" value="NZ_BAFF01000008.1"/>
</dbReference>
<dbReference type="AlphaFoldDB" id="H5V3T8"/>
<dbReference type="EMBL" id="BAFF01000008">
    <property type="protein sequence ID" value="GAB52646.1"/>
    <property type="molecule type" value="Genomic_DNA"/>
</dbReference>
<proteinExistence type="predicted"/>
<dbReference type="SUPFAM" id="SSF74650">
    <property type="entry name" value="Galactose mutarotase-like"/>
    <property type="match status" value="1"/>
</dbReference>
<evidence type="ECO:0000313" key="1">
    <source>
        <dbReference type="EMBL" id="GAB52646.1"/>
    </source>
</evidence>
<dbReference type="InterPro" id="IPR008183">
    <property type="entry name" value="Aldose_1/G6P_1-epimerase"/>
</dbReference>
<dbReference type="Pfam" id="PF01263">
    <property type="entry name" value="Aldose_epim"/>
    <property type="match status" value="1"/>
</dbReference>
<evidence type="ECO:0000313" key="2">
    <source>
        <dbReference type="Proteomes" id="UP000010297"/>
    </source>
</evidence>
<dbReference type="GO" id="GO:0005975">
    <property type="term" value="P:carbohydrate metabolic process"/>
    <property type="evidence" value="ECO:0007669"/>
    <property type="project" value="InterPro"/>
</dbReference>
<protein>
    <recommendedName>
        <fullName evidence="3">Aldose 1-epimerase</fullName>
    </recommendedName>
</protein>
<name>H5V3T8_ATLHE</name>
<comment type="caution">
    <text evidence="1">The sequence shown here is derived from an EMBL/GenBank/DDBJ whole genome shotgun (WGS) entry which is preliminary data.</text>
</comment>
<dbReference type="Proteomes" id="UP000010297">
    <property type="component" value="Unassembled WGS sequence"/>
</dbReference>
<dbReference type="GeneID" id="92830738"/>
<dbReference type="InterPro" id="IPR014718">
    <property type="entry name" value="GH-type_carb-bd"/>
</dbReference>
<evidence type="ECO:0008006" key="3">
    <source>
        <dbReference type="Google" id="ProtNLM"/>
    </source>
</evidence>